<name>A0AAW3ZLU9_9GAMM</name>
<accession>A0AAW3ZLU9</accession>
<dbReference type="Proteomes" id="UP000613768">
    <property type="component" value="Unassembled WGS sequence"/>
</dbReference>
<keyword evidence="1" id="KW-0732">Signal</keyword>
<sequence>MTTIRRRELLLASGGLSLGLLASHFASAAGLGNGWPQWRRQLRAMRWGIVPTGNTLPGINPARDPALNPRLASNPNDDRGPWGGVLGMAGIIVPWCGACYDRDADALWLPLGGGHADYAGNEAYTLCLADELPTWRMPRPPSGSIPLGLIDLNDGQEASGDYADGRPRAIHSYNKHCYVPGLGPLCTVQGSTAFSGQAGTARTLLLNEMDGEWSTLTSHPAMGVGYGAACYDSSLNRVWWLGAGTSKLSWLDLDLQQWNLLSSGSTSQEWSYHALTHVPGHEILVQLSDDIANGFAVWDISSGQRLNPGVDNTRPAHLASAGGKAGGVWVPSLNAIALWHNTTLGSTGAISLLRAPDQPRDQPWSWDSLALLDNAVLPSTAQAAGTYGRFGYAPNLDGFYLLNSLGGPLLFFALSDGNGVFASGFEQPA</sequence>
<proteinExistence type="predicted"/>
<feature type="signal peptide" evidence="1">
    <location>
        <begin position="1"/>
        <end position="28"/>
    </location>
</feature>
<reference evidence="2 3" key="1">
    <citation type="submission" date="2020-09" db="EMBL/GenBank/DDBJ databases">
        <title>Pseudoxanthomonas sp. CAU 1598 isolated from sand of Yaerae Beach.</title>
        <authorList>
            <person name="Kim W."/>
        </authorList>
    </citation>
    <scope>NUCLEOTIDE SEQUENCE [LARGE SCALE GENOMIC DNA]</scope>
    <source>
        <strain evidence="2 3">CAU 1598</strain>
    </source>
</reference>
<dbReference type="RefSeq" id="WP_192029298.1">
    <property type="nucleotide sequence ID" value="NZ_JACYTR010000013.1"/>
</dbReference>
<organism evidence="2 3">
    <name type="scientific">Pseudomarimonas arenosa</name>
    <dbReference type="NCBI Taxonomy" id="2774145"/>
    <lineage>
        <taxon>Bacteria</taxon>
        <taxon>Pseudomonadati</taxon>
        <taxon>Pseudomonadota</taxon>
        <taxon>Gammaproteobacteria</taxon>
        <taxon>Lysobacterales</taxon>
        <taxon>Lysobacteraceae</taxon>
        <taxon>Pseudomarimonas</taxon>
    </lineage>
</organism>
<feature type="chain" id="PRO_5043677557" description="Secreted protein" evidence="1">
    <location>
        <begin position="29"/>
        <end position="429"/>
    </location>
</feature>
<dbReference type="AlphaFoldDB" id="A0AAW3ZLU9"/>
<gene>
    <name evidence="2" type="ORF">IFO71_09005</name>
</gene>
<comment type="caution">
    <text evidence="2">The sequence shown here is derived from an EMBL/GenBank/DDBJ whole genome shotgun (WGS) entry which is preliminary data.</text>
</comment>
<protein>
    <recommendedName>
        <fullName evidence="4">Secreted protein</fullName>
    </recommendedName>
</protein>
<dbReference type="EMBL" id="JACYTR010000013">
    <property type="protein sequence ID" value="MBD8525880.1"/>
    <property type="molecule type" value="Genomic_DNA"/>
</dbReference>
<evidence type="ECO:0000313" key="3">
    <source>
        <dbReference type="Proteomes" id="UP000613768"/>
    </source>
</evidence>
<evidence type="ECO:0008006" key="4">
    <source>
        <dbReference type="Google" id="ProtNLM"/>
    </source>
</evidence>
<keyword evidence="3" id="KW-1185">Reference proteome</keyword>
<evidence type="ECO:0000256" key="1">
    <source>
        <dbReference type="SAM" id="SignalP"/>
    </source>
</evidence>
<evidence type="ECO:0000313" key="2">
    <source>
        <dbReference type="EMBL" id="MBD8525880.1"/>
    </source>
</evidence>